<organism evidence="2 3">
    <name type="scientific">Actinoallomurus vinaceus</name>
    <dbReference type="NCBI Taxonomy" id="1080074"/>
    <lineage>
        <taxon>Bacteria</taxon>
        <taxon>Bacillati</taxon>
        <taxon>Actinomycetota</taxon>
        <taxon>Actinomycetes</taxon>
        <taxon>Streptosporangiales</taxon>
        <taxon>Thermomonosporaceae</taxon>
        <taxon>Actinoallomurus</taxon>
    </lineage>
</organism>
<feature type="compositionally biased region" description="Basic and acidic residues" evidence="1">
    <location>
        <begin position="444"/>
        <end position="453"/>
    </location>
</feature>
<gene>
    <name evidence="2" type="ORF">GCM10023196_016990</name>
</gene>
<keyword evidence="3" id="KW-1185">Reference proteome</keyword>
<proteinExistence type="predicted"/>
<accession>A0ABP8U5L4</accession>
<comment type="caution">
    <text evidence="2">The sequence shown here is derived from an EMBL/GenBank/DDBJ whole genome shotgun (WGS) entry which is preliminary data.</text>
</comment>
<feature type="region of interest" description="Disordered" evidence="1">
    <location>
        <begin position="476"/>
        <end position="523"/>
    </location>
</feature>
<feature type="compositionally biased region" description="Basic and acidic residues" evidence="1">
    <location>
        <begin position="91"/>
        <end position="104"/>
    </location>
</feature>
<dbReference type="Proteomes" id="UP001501442">
    <property type="component" value="Unassembled WGS sequence"/>
</dbReference>
<feature type="compositionally biased region" description="Basic residues" evidence="1">
    <location>
        <begin position="502"/>
        <end position="523"/>
    </location>
</feature>
<feature type="region of interest" description="Disordered" evidence="1">
    <location>
        <begin position="54"/>
        <end position="104"/>
    </location>
</feature>
<evidence type="ECO:0000313" key="2">
    <source>
        <dbReference type="EMBL" id="GAA4622913.1"/>
    </source>
</evidence>
<feature type="compositionally biased region" description="Basic residues" evidence="1">
    <location>
        <begin position="476"/>
        <end position="494"/>
    </location>
</feature>
<dbReference type="EMBL" id="BAABHK010000002">
    <property type="protein sequence ID" value="GAA4622913.1"/>
    <property type="molecule type" value="Genomic_DNA"/>
</dbReference>
<reference evidence="3" key="1">
    <citation type="journal article" date="2019" name="Int. J. Syst. Evol. Microbiol.">
        <title>The Global Catalogue of Microorganisms (GCM) 10K type strain sequencing project: providing services to taxonomists for standard genome sequencing and annotation.</title>
        <authorList>
            <consortium name="The Broad Institute Genomics Platform"/>
            <consortium name="The Broad Institute Genome Sequencing Center for Infectious Disease"/>
            <person name="Wu L."/>
            <person name="Ma J."/>
        </authorList>
    </citation>
    <scope>NUCLEOTIDE SEQUENCE [LARGE SCALE GENOMIC DNA]</scope>
    <source>
        <strain evidence="3">JCM 17939</strain>
    </source>
</reference>
<feature type="compositionally biased region" description="Polar residues" evidence="1">
    <location>
        <begin position="421"/>
        <end position="440"/>
    </location>
</feature>
<feature type="region of interest" description="Disordered" evidence="1">
    <location>
        <begin position="408"/>
        <end position="453"/>
    </location>
</feature>
<protein>
    <submittedName>
        <fullName evidence="2">Uncharacterized protein</fullName>
    </submittedName>
</protein>
<evidence type="ECO:0000256" key="1">
    <source>
        <dbReference type="SAM" id="MobiDB-lite"/>
    </source>
</evidence>
<name>A0ABP8U5L4_9ACTN</name>
<evidence type="ECO:0000313" key="3">
    <source>
        <dbReference type="Proteomes" id="UP001501442"/>
    </source>
</evidence>
<sequence>MQPVEELMGGGGIAVRIGTADEGFFPKEILLGNRGHSRVELVGAPELVPGLASGNGLAGAPAPGGQGRQPLAPWDHPDLPGAEQQPFGHGRIREQPRHERHEGTAGRDRLFHLSRHLDQQLRGDRRELLRIGETVPQLRHERRVTPQLDAVVVRNGPQLRRPLIGRQPYQARDQVGMVQSCGIPQPPEALIGLALLGGLLEQVECRPSGVLSEQPLHEPVERPFVSPHIVRSVVGGEERVGVQAGVGAHVRGHEPDEVLPDVHGSTVHVIALPGIGVLRVAVAPVGPLDGLPEVSLLGEPVLDRVPLPPGQHGVVHQLGDLVDDHREAVRIEDYLLAYDHHRVTVDLDVGPGRVPVTGAGAGEMAPRLQRGERLIPRDHPHARTGEQQAFGHDRFHEHSREDALQILTRRRRPPDARRHLQQQVRSQIQELPHRQFTTQPGHEGPAHEAARGAPVEHEPYAIVRGQGLPLRHPVVGRHRRQARHHVPGGRRRGARGTWGVSRIRRRQGPGGHRRSLLGRRRSR</sequence>